<dbReference type="Gene3D" id="3.40.50.300">
    <property type="entry name" value="P-loop containing nucleotide triphosphate hydrolases"/>
    <property type="match status" value="1"/>
</dbReference>
<dbReference type="EMBL" id="OC865354">
    <property type="protein sequence ID" value="CAD7632293.1"/>
    <property type="molecule type" value="Genomic_DNA"/>
</dbReference>
<keyword evidence="2" id="KW-0067">ATP-binding</keyword>
<evidence type="ECO:0000259" key="3">
    <source>
        <dbReference type="Pfam" id="PF00005"/>
    </source>
</evidence>
<dbReference type="GO" id="GO:0016020">
    <property type="term" value="C:membrane"/>
    <property type="evidence" value="ECO:0007669"/>
    <property type="project" value="TreeGrafter"/>
</dbReference>
<accession>A0A7R9L075</accession>
<dbReference type="AlphaFoldDB" id="A0A7R9L075"/>
<evidence type="ECO:0000256" key="1">
    <source>
        <dbReference type="ARBA" id="ARBA00022741"/>
    </source>
</evidence>
<dbReference type="GO" id="GO:0016887">
    <property type="term" value="F:ATP hydrolysis activity"/>
    <property type="evidence" value="ECO:0007669"/>
    <property type="project" value="InterPro"/>
</dbReference>
<keyword evidence="1" id="KW-0547">Nucleotide-binding</keyword>
<dbReference type="GO" id="GO:0042626">
    <property type="term" value="F:ATPase-coupled transmembrane transporter activity"/>
    <property type="evidence" value="ECO:0007669"/>
    <property type="project" value="TreeGrafter"/>
</dbReference>
<dbReference type="InterPro" id="IPR027417">
    <property type="entry name" value="P-loop_NTPase"/>
</dbReference>
<feature type="domain" description="ABC transporter" evidence="3">
    <location>
        <begin position="28"/>
        <end position="101"/>
    </location>
</feature>
<dbReference type="Proteomes" id="UP000759131">
    <property type="component" value="Unassembled WGS sequence"/>
</dbReference>
<organism evidence="4">
    <name type="scientific">Medioppia subpectinata</name>
    <dbReference type="NCBI Taxonomy" id="1979941"/>
    <lineage>
        <taxon>Eukaryota</taxon>
        <taxon>Metazoa</taxon>
        <taxon>Ecdysozoa</taxon>
        <taxon>Arthropoda</taxon>
        <taxon>Chelicerata</taxon>
        <taxon>Arachnida</taxon>
        <taxon>Acari</taxon>
        <taxon>Acariformes</taxon>
        <taxon>Sarcoptiformes</taxon>
        <taxon>Oribatida</taxon>
        <taxon>Brachypylina</taxon>
        <taxon>Oppioidea</taxon>
        <taxon>Oppiidae</taxon>
        <taxon>Medioppia</taxon>
    </lineage>
</organism>
<evidence type="ECO:0000313" key="5">
    <source>
        <dbReference type="Proteomes" id="UP000759131"/>
    </source>
</evidence>
<protein>
    <recommendedName>
        <fullName evidence="3">ABC transporter domain-containing protein</fullName>
    </recommendedName>
</protein>
<keyword evidence="5" id="KW-1185">Reference proteome</keyword>
<dbReference type="EMBL" id="CAJPIZ010010779">
    <property type="protein sequence ID" value="CAG2112723.1"/>
    <property type="molecule type" value="Genomic_DNA"/>
</dbReference>
<dbReference type="GO" id="GO:0005524">
    <property type="term" value="F:ATP binding"/>
    <property type="evidence" value="ECO:0007669"/>
    <property type="project" value="UniProtKB-KW"/>
</dbReference>
<dbReference type="Pfam" id="PF00005">
    <property type="entry name" value="ABC_tran"/>
    <property type="match status" value="1"/>
</dbReference>
<dbReference type="InterPro" id="IPR050173">
    <property type="entry name" value="ABC_transporter_C-like"/>
</dbReference>
<name>A0A7R9L075_9ACAR</name>
<dbReference type="PANTHER" id="PTHR24223:SF330">
    <property type="entry name" value="ATP-BINDING CASSETTE SUB-FAMILY C MEMBER 10"/>
    <property type="match status" value="1"/>
</dbReference>
<dbReference type="InterPro" id="IPR003439">
    <property type="entry name" value="ABC_transporter-like_ATP-bd"/>
</dbReference>
<dbReference type="PANTHER" id="PTHR24223">
    <property type="entry name" value="ATP-BINDING CASSETTE SUB-FAMILY C"/>
    <property type="match status" value="1"/>
</dbReference>
<evidence type="ECO:0000256" key="2">
    <source>
        <dbReference type="ARBA" id="ARBA00022840"/>
    </source>
</evidence>
<proteinExistence type="predicted"/>
<evidence type="ECO:0000313" key="4">
    <source>
        <dbReference type="EMBL" id="CAD7632293.1"/>
    </source>
</evidence>
<gene>
    <name evidence="4" type="ORF">OSB1V03_LOCUS12698</name>
</gene>
<reference evidence="4" key="1">
    <citation type="submission" date="2020-11" db="EMBL/GenBank/DDBJ databases">
        <authorList>
            <person name="Tran Van P."/>
        </authorList>
    </citation>
    <scope>NUCLEOTIDE SEQUENCE</scope>
</reference>
<dbReference type="SUPFAM" id="SSF52540">
    <property type="entry name" value="P-loop containing nucleoside triphosphate hydrolases"/>
    <property type="match status" value="1"/>
</dbReference>
<dbReference type="OrthoDB" id="6503007at2759"/>
<sequence>MHKIWQTIHRKTNKYGDHEDPFLFSGSIRDNLDPRSQYTDNEIWHSLKECHLESLVLSLGGLSANIRERGGDLSCGQRQLLCLVRALLTKTSVLCVDEATASIDANTEQLIQQTLTNVFSSATVLFIAHKIESVLNCHRIIVMNGGRIAEMGSPDDLMRNSDSIFYNLYNR</sequence>